<feature type="compositionally biased region" description="Acidic residues" evidence="8">
    <location>
        <begin position="997"/>
        <end position="1006"/>
    </location>
</feature>
<gene>
    <name evidence="11" type="primary">LOC116949517</name>
</gene>
<evidence type="ECO:0000256" key="2">
    <source>
        <dbReference type="ARBA" id="ARBA00012759"/>
    </source>
</evidence>
<feature type="compositionally biased region" description="Low complexity" evidence="8">
    <location>
        <begin position="624"/>
        <end position="634"/>
    </location>
</feature>
<feature type="compositionally biased region" description="Basic and acidic residues" evidence="8">
    <location>
        <begin position="1239"/>
        <end position="1267"/>
    </location>
</feature>
<dbReference type="PROSITE" id="PS00973">
    <property type="entry name" value="USP_2"/>
    <property type="match status" value="1"/>
</dbReference>
<feature type="compositionally biased region" description="Basic and acidic residues" evidence="8">
    <location>
        <begin position="1139"/>
        <end position="1156"/>
    </location>
</feature>
<feature type="region of interest" description="Disordered" evidence="8">
    <location>
        <begin position="509"/>
        <end position="538"/>
    </location>
</feature>
<evidence type="ECO:0000256" key="7">
    <source>
        <dbReference type="ARBA" id="ARBA00022807"/>
    </source>
</evidence>
<feature type="compositionally biased region" description="Low complexity" evidence="8">
    <location>
        <begin position="830"/>
        <end position="848"/>
    </location>
</feature>
<dbReference type="Gene3D" id="3.90.70.10">
    <property type="entry name" value="Cysteine proteinases"/>
    <property type="match status" value="1"/>
</dbReference>
<feature type="compositionally biased region" description="Basic residues" evidence="8">
    <location>
        <begin position="1013"/>
        <end position="1024"/>
    </location>
</feature>
<keyword evidence="3" id="KW-0597">Phosphoprotein</keyword>
<name>A0AAJ7TRC7_PETMA</name>
<feature type="compositionally biased region" description="Basic residues" evidence="8">
    <location>
        <begin position="1098"/>
        <end position="1110"/>
    </location>
</feature>
<evidence type="ECO:0000256" key="4">
    <source>
        <dbReference type="ARBA" id="ARBA00022670"/>
    </source>
</evidence>
<feature type="compositionally biased region" description="Polar residues" evidence="8">
    <location>
        <begin position="938"/>
        <end position="948"/>
    </location>
</feature>
<sequence length="1362" mass="145269">MQIEEQFAGPSFVTMAIVERLNATLRPGGGSGGGGDLWSNKGRRASTGTDSGSANESAEPDLDRLLAASASQVLRSRLEFVPAASSGDASSRLAALRLKYKPLGRRGDAAIAPSASWPGVSSTSIPPSGRAACCSAWCSNPAGGSGGSTGPGPPQDGIPAPQKVLFAAERLVLTWERVQRVGAGLHNLGNTCFLNSTLQCLAYTPPLANYLMSREHTRACTQSGFCMLCIMQNHLVKTFSNPGSAIKPLSVINDLKRIARHFRFGSQEDAHEFLRYTVDAMQKACLSGHTKLDRQSQATTLVHQIFGGYLRSRVKCSVCKGVSDTYDPYLDIALDIKHSSDVVRALEHFVRPDLLSGDNAYMCHRCHKKVPASKRFSIHRASRVLTISMKRFANFSGGKISKDVSYPERLNLRPFMSVPNGASLHYSLYAVLVHSGYSCYAGHYYCYIKASNGQWYQMNDSHVSLSNIKVVLNQQAYVLFYIRVQDAKKPGDDGGVTPRGNETPARALAAGQHGGAGGKDARASGAPPPGSSQRPPLLHKNFDSVIVARPDQLGVSVQRGPNAGASAPSTVSTAPFGPARWQPRVTNAPAFIDIFAKKPKAPDAADTPRLSVSAPPPAKPPARPATANATAADVPPRERTAAAVSPRPTPSGLDGAAEGGGSAGKASREPLPKEALVADKPKLKTHGSDDKKSPEPSENGAGKTIVGATERQGDGDGGVGAGRVGGALASAQSEDPVGASEEQAGCSARQRAHSDAASASGEKTTAMQLSLSPMKNAHKPRPLLGKLFLVSPKATLQVGRPAWRVNGASLPLSPPLMVAMPSLLPVGKWSVSSSPVRSPSSRPSPLSPGWNITPAFPSLCRSPPGKIKSDVLSKPNGTAHSGGGGVATAKSSSLPPPLLSPLVANGSHEAPALGKANGKIKHNQQQQQHKQGDGLTKRNITPAETSATLAGATDVSTGGGDSDRSSTTGPREKPCGAGGRLEGIGQLEKAVAAEVVVVEEEEEEGTTESTASGKRRKRKKRKRNRDRERDDGLQHRGEEGGDGGESSAAPRTETGETGDDMAGRARGKKRKRTPVESRQDASVAADERSEPKSGAEGKRRHKKKRQRKSKREAETREGSALAEEVVTTSNNDDSVTELHNSEERSATGAAPRDETKRRKRGRHQEELLGPDATERTQADFPEADAGPPKIKKKKRRHSEEAGGNERGAAKVEEVVEEVADAGQEEQLPALMNGQASAAERAHVAPVRWDRHTRERRGLAEPERAVAPRRSDVLEELLRRSSDRAYGTPVLSWDGQPSLVSRDAQRDIAMCRHDRVTDEWDEEFDLGKTKKVRKKLQQWRQSQGNLFQQTLDSRGRGGHAERF</sequence>
<dbReference type="Proteomes" id="UP001318040">
    <property type="component" value="Chromosome 37"/>
</dbReference>
<dbReference type="SUPFAM" id="SSF54001">
    <property type="entry name" value="Cysteine proteinases"/>
    <property type="match status" value="1"/>
</dbReference>
<evidence type="ECO:0000256" key="6">
    <source>
        <dbReference type="ARBA" id="ARBA00022801"/>
    </source>
</evidence>
<feature type="region of interest" description="Disordered" evidence="8">
    <location>
        <begin position="600"/>
        <end position="778"/>
    </location>
</feature>
<keyword evidence="4" id="KW-0645">Protease</keyword>
<protein>
    <recommendedName>
        <fullName evidence="2">ubiquitinyl hydrolase 1</fullName>
        <ecNumber evidence="2">3.4.19.12</ecNumber>
    </recommendedName>
</protein>
<dbReference type="FunFam" id="3.90.70.10:FF:000016">
    <property type="entry name" value="Ubiquitin carboxyl-terminal hydrolase 36"/>
    <property type="match status" value="1"/>
</dbReference>
<feature type="compositionally biased region" description="Basic and acidic residues" evidence="8">
    <location>
        <begin position="1073"/>
        <end position="1097"/>
    </location>
</feature>
<dbReference type="GO" id="GO:0016579">
    <property type="term" value="P:protein deubiquitination"/>
    <property type="evidence" value="ECO:0007669"/>
    <property type="project" value="InterPro"/>
</dbReference>
<evidence type="ECO:0000256" key="8">
    <source>
        <dbReference type="SAM" id="MobiDB-lite"/>
    </source>
</evidence>
<dbReference type="GO" id="GO:0005634">
    <property type="term" value="C:nucleus"/>
    <property type="evidence" value="ECO:0007669"/>
    <property type="project" value="TreeGrafter"/>
</dbReference>
<feature type="compositionally biased region" description="Pro residues" evidence="8">
    <location>
        <begin position="614"/>
        <end position="623"/>
    </location>
</feature>
<organism evidence="10 11">
    <name type="scientific">Petromyzon marinus</name>
    <name type="common">Sea lamprey</name>
    <dbReference type="NCBI Taxonomy" id="7757"/>
    <lineage>
        <taxon>Eukaryota</taxon>
        <taxon>Metazoa</taxon>
        <taxon>Chordata</taxon>
        <taxon>Craniata</taxon>
        <taxon>Vertebrata</taxon>
        <taxon>Cyclostomata</taxon>
        <taxon>Hyperoartia</taxon>
        <taxon>Petromyzontiformes</taxon>
        <taxon>Petromyzontidae</taxon>
        <taxon>Petromyzon</taxon>
    </lineage>
</organism>
<feature type="region of interest" description="Disordered" evidence="8">
    <location>
        <begin position="556"/>
        <end position="582"/>
    </location>
</feature>
<dbReference type="PANTHER" id="PTHR24006">
    <property type="entry name" value="UBIQUITIN CARBOXYL-TERMINAL HYDROLASE"/>
    <property type="match status" value="1"/>
</dbReference>
<dbReference type="InterPro" id="IPR050164">
    <property type="entry name" value="Peptidase_C19"/>
</dbReference>
<keyword evidence="6" id="KW-0378">Hydrolase</keyword>
<feature type="region of interest" description="Disordered" evidence="8">
    <location>
        <begin position="1234"/>
        <end position="1267"/>
    </location>
</feature>
<keyword evidence="5" id="KW-0833">Ubl conjugation pathway</keyword>
<feature type="region of interest" description="Disordered" evidence="8">
    <location>
        <begin position="829"/>
        <end position="985"/>
    </location>
</feature>
<feature type="compositionally biased region" description="Gly residues" evidence="8">
    <location>
        <begin position="715"/>
        <end position="725"/>
    </location>
</feature>
<feature type="compositionally biased region" description="Basic and acidic residues" evidence="8">
    <location>
        <begin position="666"/>
        <end position="695"/>
    </location>
</feature>
<reference evidence="11" key="1">
    <citation type="submission" date="2025-08" db="UniProtKB">
        <authorList>
            <consortium name="RefSeq"/>
        </authorList>
    </citation>
    <scope>IDENTIFICATION</scope>
    <source>
        <tissue evidence="11">Sperm</tissue>
    </source>
</reference>
<dbReference type="InterPro" id="IPR038765">
    <property type="entry name" value="Papain-like_cys_pep_sf"/>
</dbReference>
<feature type="compositionally biased region" description="Gly residues" evidence="8">
    <location>
        <begin position="27"/>
        <end position="36"/>
    </location>
</feature>
<dbReference type="CDD" id="cd02661">
    <property type="entry name" value="Peptidase_C19E"/>
    <property type="match status" value="1"/>
</dbReference>
<dbReference type="GO" id="GO:0005829">
    <property type="term" value="C:cytosol"/>
    <property type="evidence" value="ECO:0007669"/>
    <property type="project" value="TreeGrafter"/>
</dbReference>
<evidence type="ECO:0000256" key="1">
    <source>
        <dbReference type="ARBA" id="ARBA00000707"/>
    </source>
</evidence>
<dbReference type="KEGG" id="pmrn:116949517"/>
<feature type="compositionally biased region" description="Basic and acidic residues" evidence="8">
    <location>
        <begin position="1025"/>
        <end position="1039"/>
    </location>
</feature>
<keyword evidence="10" id="KW-1185">Reference proteome</keyword>
<proteinExistence type="predicted"/>
<evidence type="ECO:0000256" key="3">
    <source>
        <dbReference type="ARBA" id="ARBA00022553"/>
    </source>
</evidence>
<feature type="region of interest" description="Disordered" evidence="8">
    <location>
        <begin position="24"/>
        <end position="60"/>
    </location>
</feature>
<evidence type="ECO:0000313" key="10">
    <source>
        <dbReference type="Proteomes" id="UP001318040"/>
    </source>
</evidence>
<dbReference type="RefSeq" id="XP_032822791.1">
    <property type="nucleotide sequence ID" value="XM_032966900.1"/>
</dbReference>
<feature type="compositionally biased region" description="Polar residues" evidence="8">
    <location>
        <begin position="761"/>
        <end position="773"/>
    </location>
</feature>
<feature type="region of interest" description="Disordered" evidence="8">
    <location>
        <begin position="997"/>
        <end position="1211"/>
    </location>
</feature>
<dbReference type="InterPro" id="IPR001394">
    <property type="entry name" value="Peptidase_C19_UCH"/>
</dbReference>
<dbReference type="GO" id="GO:0042981">
    <property type="term" value="P:regulation of apoptotic process"/>
    <property type="evidence" value="ECO:0007669"/>
    <property type="project" value="TreeGrafter"/>
</dbReference>
<dbReference type="PROSITE" id="PS00972">
    <property type="entry name" value="USP_1"/>
    <property type="match status" value="1"/>
</dbReference>
<evidence type="ECO:0000313" key="11">
    <source>
        <dbReference type="RefSeq" id="XP_032822791.1"/>
    </source>
</evidence>
<accession>A0AAJ7TRC7</accession>
<dbReference type="InterPro" id="IPR018200">
    <property type="entry name" value="USP_CS"/>
</dbReference>
<feature type="compositionally biased region" description="Polar residues" evidence="8">
    <location>
        <begin position="46"/>
        <end position="56"/>
    </location>
</feature>
<dbReference type="GO" id="GO:0004843">
    <property type="term" value="F:cysteine-type deubiquitinase activity"/>
    <property type="evidence" value="ECO:0007669"/>
    <property type="project" value="UniProtKB-EC"/>
</dbReference>
<dbReference type="PROSITE" id="PS50235">
    <property type="entry name" value="USP_3"/>
    <property type="match status" value="1"/>
</dbReference>
<dbReference type="PANTHER" id="PTHR24006:SF653">
    <property type="entry name" value="UBIQUITIN CARBOXYL-TERMINAL HYDROLASE 36"/>
    <property type="match status" value="1"/>
</dbReference>
<comment type="catalytic activity">
    <reaction evidence="1">
        <text>Thiol-dependent hydrolysis of ester, thioester, amide, peptide and isopeptide bonds formed by the C-terminal Gly of ubiquitin (a 76-residue protein attached to proteins as an intracellular targeting signal).</text>
        <dbReference type="EC" id="3.4.19.12"/>
    </reaction>
</comment>
<feature type="domain" description="USP" evidence="9">
    <location>
        <begin position="183"/>
        <end position="484"/>
    </location>
</feature>
<dbReference type="Pfam" id="PF00443">
    <property type="entry name" value="UCH"/>
    <property type="match status" value="1"/>
</dbReference>
<keyword evidence="7" id="KW-0788">Thiol protease</keyword>
<dbReference type="InterPro" id="IPR028889">
    <property type="entry name" value="USP"/>
</dbReference>
<dbReference type="EC" id="3.4.19.12" evidence="2"/>
<dbReference type="GO" id="GO:0006508">
    <property type="term" value="P:proteolysis"/>
    <property type="evidence" value="ECO:0007669"/>
    <property type="project" value="UniProtKB-KW"/>
</dbReference>
<evidence type="ECO:0000256" key="5">
    <source>
        <dbReference type="ARBA" id="ARBA00022786"/>
    </source>
</evidence>
<evidence type="ECO:0000259" key="9">
    <source>
        <dbReference type="PROSITE" id="PS50235"/>
    </source>
</evidence>